<organism evidence="1">
    <name type="scientific">gut metagenome</name>
    <dbReference type="NCBI Taxonomy" id="749906"/>
    <lineage>
        <taxon>unclassified sequences</taxon>
        <taxon>metagenomes</taxon>
        <taxon>organismal metagenomes</taxon>
    </lineage>
</organism>
<dbReference type="InterPro" id="IPR036390">
    <property type="entry name" value="WH_DNA-bd_sf"/>
</dbReference>
<dbReference type="InterPro" id="IPR036388">
    <property type="entry name" value="WH-like_DNA-bd_sf"/>
</dbReference>
<reference evidence="1" key="1">
    <citation type="journal article" date="2012" name="PLoS ONE">
        <title>Gene sets for utilization of primary and secondary nutrition supplies in the distal gut of endangered iberian lynx.</title>
        <authorList>
            <person name="Alcaide M."/>
            <person name="Messina E."/>
            <person name="Richter M."/>
            <person name="Bargiela R."/>
            <person name="Peplies J."/>
            <person name="Huws S.A."/>
            <person name="Newbold C.J."/>
            <person name="Golyshin P.N."/>
            <person name="Simon M.A."/>
            <person name="Lopez G."/>
            <person name="Yakimov M.M."/>
            <person name="Ferrer M."/>
        </authorList>
    </citation>
    <scope>NUCLEOTIDE SEQUENCE</scope>
</reference>
<feature type="non-terminal residue" evidence="1">
    <location>
        <position position="138"/>
    </location>
</feature>
<evidence type="ECO:0008006" key="2">
    <source>
        <dbReference type="Google" id="ProtNLM"/>
    </source>
</evidence>
<protein>
    <recommendedName>
        <fullName evidence="2">Helix-turn-helix domain-containing protein</fullName>
    </recommendedName>
</protein>
<dbReference type="AlphaFoldDB" id="J9FTM3"/>
<sequence>MQFYLIADDMEATGFDYMKLFWRENEMQTFSARETQLYFFLLSECNRHYWHNPFECSTQRITNNLNLSRQTLCRLRKALQERGLIFYKEGKNNLTQPSYILMMKSNKRNSQMGGSINGTLKVTQVGTLDGTLDGTNIK</sequence>
<dbReference type="EMBL" id="AMCI01004322">
    <property type="protein sequence ID" value="EJW98306.1"/>
    <property type="molecule type" value="Genomic_DNA"/>
</dbReference>
<accession>J9FTM3</accession>
<proteinExistence type="predicted"/>
<name>J9FTM3_9ZZZZ</name>
<dbReference type="SUPFAM" id="SSF46785">
    <property type="entry name" value="Winged helix' DNA-binding domain"/>
    <property type="match status" value="1"/>
</dbReference>
<gene>
    <name evidence="1" type="ORF">EVA_13577</name>
</gene>
<comment type="caution">
    <text evidence="1">The sequence shown here is derived from an EMBL/GenBank/DDBJ whole genome shotgun (WGS) entry which is preliminary data.</text>
</comment>
<dbReference type="Gene3D" id="1.10.10.10">
    <property type="entry name" value="Winged helix-like DNA-binding domain superfamily/Winged helix DNA-binding domain"/>
    <property type="match status" value="1"/>
</dbReference>
<evidence type="ECO:0000313" key="1">
    <source>
        <dbReference type="EMBL" id="EJW98306.1"/>
    </source>
</evidence>